<keyword evidence="1 7" id="KW-0808">Transferase</keyword>
<comment type="caution">
    <text evidence="10">The sequence shown here is derived from an EMBL/GenBank/DDBJ whole genome shotgun (WGS) entry which is preliminary data.</text>
</comment>
<dbReference type="GO" id="GO:0000820">
    <property type="term" value="P:regulation of glutamine family amino acid metabolic process"/>
    <property type="evidence" value="ECO:0007669"/>
    <property type="project" value="UniProtKB-UniRule"/>
</dbReference>
<dbReference type="InterPro" id="IPR005190">
    <property type="entry name" value="GlnE_rpt_dom"/>
</dbReference>
<dbReference type="SUPFAM" id="SSF81593">
    <property type="entry name" value="Nucleotidyltransferase substrate binding subunit/domain"/>
    <property type="match status" value="2"/>
</dbReference>
<dbReference type="Pfam" id="PF03710">
    <property type="entry name" value="GlnE"/>
    <property type="match status" value="2"/>
</dbReference>
<feature type="domain" description="PII-uridylyltransferase/Glutamine-synthetase adenylyltransferase" evidence="9">
    <location>
        <begin position="901"/>
        <end position="978"/>
    </location>
</feature>
<comment type="function">
    <text evidence="7">Involved in the regulation of glutamine synthetase GlnA, a key enzyme in the process to assimilate ammonia. When cellular nitrogen levels are high, the C-terminal adenylyl transferase (AT) inactivates GlnA by covalent transfer of an adenylyl group from ATP to specific tyrosine residue of GlnA, thus reducing its activity. Conversely, when nitrogen levels are low, the N-terminal adenylyl removase (AR) activates GlnA by removing the adenylyl group by phosphorolysis, increasing its activity. The regulatory region of GlnE binds the signal transduction protein PII (GlnB) which indicates the nitrogen status of the cell.</text>
</comment>
<keyword evidence="5 7" id="KW-0460">Magnesium</keyword>
<dbReference type="CDD" id="cd05401">
    <property type="entry name" value="NT_GlnE_GlnD_like"/>
    <property type="match status" value="2"/>
</dbReference>
<evidence type="ECO:0000313" key="11">
    <source>
        <dbReference type="Proteomes" id="UP000599312"/>
    </source>
</evidence>
<organism evidence="10 11">
    <name type="scientific">Microvirga alba</name>
    <dbReference type="NCBI Taxonomy" id="2791025"/>
    <lineage>
        <taxon>Bacteria</taxon>
        <taxon>Pseudomonadati</taxon>
        <taxon>Pseudomonadota</taxon>
        <taxon>Alphaproteobacteria</taxon>
        <taxon>Hyphomicrobiales</taxon>
        <taxon>Methylobacteriaceae</taxon>
        <taxon>Microvirga</taxon>
    </lineage>
</organism>
<evidence type="ECO:0000256" key="2">
    <source>
        <dbReference type="ARBA" id="ARBA00022695"/>
    </source>
</evidence>
<sequence>MSPACAPCSCCRARIRKPRYRLPLESETQEHNGDISIASGGRAWTLNPSQGFVGLPVPDQNRSFLHRLKQAPPVADLRRAKTQLTDFLRRVRYEPGAASLLPHLEAGLFRDLLLALADHSSFLWQLVVSDPVRMAKLAGESPEEVHGAIVENQADLFRGLRSGALTRDDAVRAFRRNRNTHALLVALADIGGLWGVEQVTQALSDFADASVSGGVNLVLTEVADLGRIILQNPDFPGEGSGFTVLALGKHGAGELNYSSDIDLVIFFDPESPALPEGAEAATLYTRIAQQLARLLQERTPDGYVHRVDYRLRPDPGSTPTAVSLPSAYTYYETVGQNWERAAFIKARPVAGDLTLGANFIAELRPFIWRKYFDFASIQDVHAMKRQIHAVRGHDEIAVAGHDIKLGRGGIREIEFFVQTQQLVFGGRRPGLRGRRTLDMLIALHDEGWITDKARDELSDAYRFLRTIEHRLQMVADEQTQRLPSDEEDLKRFAKFCGYPNLKAFSKALTHHASIVQGHYALLFEEGPELASDVGNLVFTGTSDDPDTLATLQRLGFHEPEKAAETVRGWHFGRRSAITSQRAREVLTELTPALLSALGGTADPDGALAALDRAFGRMPAAVELLTILQSHDRLRLRFADLLGTAPRLADTVAQSPHVLDALIDPAFGVASTDEAAIEEQVRQIIGSPRDFEDFLDRSRDAARQMRFITGARLLSDVLSPAQVGEVYAAIAQAIIRTSFEQVRQAFEAEHGIVSGGQIAILGLGRLGTRELTAGSDLDLVVIYDFDEERRESSGPRSLDAVVYYTRLTQRLVAALTVPTRRGLLYEVDLRLRPQGGKGPVASQFLGFVNYQKSEADLWEHMALTRARVLAGDEEFAKRVESAVRDIVGTPRDRKKVFKDVRAMRELIAQEKGDDDPWDLKLARGGLTDLDFIAQALVLAHAHSYPSLLTLVPEAVFTEVARHGVLDDADAQTLIEAHRLFSAIFQWQRLTIEGRFDAAAVRPAILKRLAGVAGSPDAKVLLTQLGEARGLVRDVFARVLR</sequence>
<dbReference type="PANTHER" id="PTHR30621">
    <property type="entry name" value="GLUTAMINE SYNTHETASE ADENYLYLTRANSFERASE"/>
    <property type="match status" value="1"/>
</dbReference>
<dbReference type="NCBIfam" id="NF010706">
    <property type="entry name" value="PRK14108.1"/>
    <property type="match status" value="1"/>
</dbReference>
<dbReference type="GO" id="GO:0005524">
    <property type="term" value="F:ATP binding"/>
    <property type="evidence" value="ECO:0007669"/>
    <property type="project" value="UniProtKB-UniRule"/>
</dbReference>
<dbReference type="Gene3D" id="3.30.460.10">
    <property type="entry name" value="Beta Polymerase, domain 2"/>
    <property type="match status" value="2"/>
</dbReference>
<evidence type="ECO:0000256" key="3">
    <source>
        <dbReference type="ARBA" id="ARBA00022741"/>
    </source>
</evidence>
<dbReference type="Gene3D" id="1.20.120.330">
    <property type="entry name" value="Nucleotidyltransferases domain 2"/>
    <property type="match status" value="2"/>
</dbReference>
<comment type="cofactor">
    <cofactor evidence="7">
        <name>Mg(2+)</name>
        <dbReference type="ChEBI" id="CHEBI:18420"/>
    </cofactor>
</comment>
<dbReference type="Gene3D" id="1.20.120.1510">
    <property type="match status" value="1"/>
</dbReference>
<comment type="catalytic activity">
    <reaction evidence="7">
        <text>[glutamine synthetase]-L-tyrosine + ATP = [glutamine synthetase]-O(4)-(5'-adenylyl)-L-tyrosine + diphosphate</text>
        <dbReference type="Rhea" id="RHEA:18589"/>
        <dbReference type="Rhea" id="RHEA-COMP:10660"/>
        <dbReference type="Rhea" id="RHEA-COMP:10661"/>
        <dbReference type="ChEBI" id="CHEBI:30616"/>
        <dbReference type="ChEBI" id="CHEBI:33019"/>
        <dbReference type="ChEBI" id="CHEBI:46858"/>
        <dbReference type="ChEBI" id="CHEBI:83624"/>
        <dbReference type="EC" id="2.7.7.42"/>
    </reaction>
</comment>
<dbReference type="InterPro" id="IPR013546">
    <property type="entry name" value="PII_UdlTrfase/GS_AdlTrfase"/>
</dbReference>
<evidence type="ECO:0000256" key="5">
    <source>
        <dbReference type="ARBA" id="ARBA00022842"/>
    </source>
</evidence>
<feature type="domain" description="Glutamate-ammonia ligase adenylyltransferase repeated" evidence="8">
    <location>
        <begin position="115"/>
        <end position="359"/>
    </location>
</feature>
<evidence type="ECO:0000256" key="6">
    <source>
        <dbReference type="ARBA" id="ARBA00023268"/>
    </source>
</evidence>
<dbReference type="InterPro" id="IPR043519">
    <property type="entry name" value="NT_sf"/>
</dbReference>
<evidence type="ECO:0000259" key="9">
    <source>
        <dbReference type="Pfam" id="PF08335"/>
    </source>
</evidence>
<feature type="domain" description="PII-uridylyltransferase/Glutamine-synthetase adenylyltransferase" evidence="9">
    <location>
        <begin position="385"/>
        <end position="523"/>
    </location>
</feature>
<dbReference type="NCBIfam" id="NF008292">
    <property type="entry name" value="PRK11072.1"/>
    <property type="match status" value="1"/>
</dbReference>
<dbReference type="AlphaFoldDB" id="A0A931FLF8"/>
<feature type="region of interest" description="Adenylyl transferase" evidence="7">
    <location>
        <begin position="530"/>
        <end position="1039"/>
    </location>
</feature>
<dbReference type="EC" id="2.7.7.42" evidence="7"/>
<gene>
    <name evidence="7" type="primary">glnE</name>
    <name evidence="10" type="ORF">I2H38_01690</name>
</gene>
<dbReference type="Proteomes" id="UP000599312">
    <property type="component" value="Unassembled WGS sequence"/>
</dbReference>
<name>A0A931FLF8_9HYPH</name>
<feature type="region of interest" description="Adenylyl removase" evidence="7">
    <location>
        <begin position="1"/>
        <end position="528"/>
    </location>
</feature>
<keyword evidence="3 7" id="KW-0547">Nucleotide-binding</keyword>
<evidence type="ECO:0000259" key="8">
    <source>
        <dbReference type="Pfam" id="PF03710"/>
    </source>
</evidence>
<dbReference type="GO" id="GO:0000287">
    <property type="term" value="F:magnesium ion binding"/>
    <property type="evidence" value="ECO:0007669"/>
    <property type="project" value="UniProtKB-UniRule"/>
</dbReference>
<feature type="domain" description="Glutamate-ammonia ligase adenylyltransferase repeated" evidence="8">
    <location>
        <begin position="637"/>
        <end position="879"/>
    </location>
</feature>
<evidence type="ECO:0000256" key="1">
    <source>
        <dbReference type="ARBA" id="ARBA00022679"/>
    </source>
</evidence>
<evidence type="ECO:0000256" key="4">
    <source>
        <dbReference type="ARBA" id="ARBA00022840"/>
    </source>
</evidence>
<accession>A0A931FLF8</accession>
<dbReference type="Pfam" id="PF08335">
    <property type="entry name" value="GlnD_UR_UTase"/>
    <property type="match status" value="2"/>
</dbReference>
<evidence type="ECO:0000313" key="10">
    <source>
        <dbReference type="EMBL" id="MBF9232084.1"/>
    </source>
</evidence>
<evidence type="ECO:0000256" key="7">
    <source>
        <dbReference type="HAMAP-Rule" id="MF_00802"/>
    </source>
</evidence>
<dbReference type="GO" id="GO:0047388">
    <property type="term" value="F:[glutamine synthetase]-adenylyl-L-tyrosine phosphorylase activity"/>
    <property type="evidence" value="ECO:0007669"/>
    <property type="project" value="UniProtKB-EC"/>
</dbReference>
<dbReference type="InterPro" id="IPR023057">
    <property type="entry name" value="GlnE"/>
</dbReference>
<comment type="similarity">
    <text evidence="7">Belongs to the GlnE family.</text>
</comment>
<dbReference type="EMBL" id="JADQDO010000001">
    <property type="protein sequence ID" value="MBF9232084.1"/>
    <property type="molecule type" value="Genomic_DNA"/>
</dbReference>
<keyword evidence="4 7" id="KW-0067">ATP-binding</keyword>
<dbReference type="HAMAP" id="MF_00802">
    <property type="entry name" value="GlnE"/>
    <property type="match status" value="1"/>
</dbReference>
<proteinExistence type="inferred from homology"/>
<reference evidence="10" key="1">
    <citation type="submission" date="2020-11" db="EMBL/GenBank/DDBJ databases">
        <authorList>
            <person name="Kim M.K."/>
        </authorList>
    </citation>
    <scope>NUCLEOTIDE SEQUENCE</scope>
    <source>
        <strain evidence="10">BT350</strain>
    </source>
</reference>
<dbReference type="GO" id="GO:0005829">
    <property type="term" value="C:cytosol"/>
    <property type="evidence" value="ECO:0007669"/>
    <property type="project" value="TreeGrafter"/>
</dbReference>
<dbReference type="PANTHER" id="PTHR30621:SF0">
    <property type="entry name" value="BIFUNCTIONAL GLUTAMINE SYNTHETASE ADENYLYLTRANSFERASE_ADENYLYL-REMOVING ENZYME"/>
    <property type="match status" value="1"/>
</dbReference>
<dbReference type="SUPFAM" id="SSF81301">
    <property type="entry name" value="Nucleotidyltransferase"/>
    <property type="match status" value="2"/>
</dbReference>
<comment type="catalytic activity">
    <reaction evidence="7">
        <text>[glutamine synthetase]-O(4)-(5'-adenylyl)-L-tyrosine + phosphate = [glutamine synthetase]-L-tyrosine + ADP</text>
        <dbReference type="Rhea" id="RHEA:43716"/>
        <dbReference type="Rhea" id="RHEA-COMP:10660"/>
        <dbReference type="Rhea" id="RHEA-COMP:10661"/>
        <dbReference type="ChEBI" id="CHEBI:43474"/>
        <dbReference type="ChEBI" id="CHEBI:46858"/>
        <dbReference type="ChEBI" id="CHEBI:83624"/>
        <dbReference type="ChEBI" id="CHEBI:456216"/>
        <dbReference type="EC" id="2.7.7.89"/>
    </reaction>
</comment>
<protein>
    <recommendedName>
        <fullName evidence="7">Bifunctional glutamine synthetase adenylyltransferase/adenylyl-removing enzyme</fullName>
    </recommendedName>
    <alternativeName>
        <fullName evidence="7">ATP:glutamine synthetase adenylyltransferase</fullName>
    </alternativeName>
    <alternativeName>
        <fullName evidence="7">ATase</fullName>
    </alternativeName>
    <domain>
        <recommendedName>
            <fullName evidence="7">Glutamine synthetase adenylyl-L-tyrosine phosphorylase</fullName>
            <ecNumber evidence="7">2.7.7.89</ecNumber>
        </recommendedName>
        <alternativeName>
            <fullName evidence="7">Adenylyl removase</fullName>
            <shortName evidence="7">AR</shortName>
            <shortName evidence="7">AT-N</shortName>
        </alternativeName>
    </domain>
    <domain>
        <recommendedName>
            <fullName evidence="7">Glutamine synthetase adenylyl transferase</fullName>
            <ecNumber evidence="7">2.7.7.42</ecNumber>
        </recommendedName>
        <alternativeName>
            <fullName evidence="7">Adenylyl transferase</fullName>
            <shortName evidence="7">AT</shortName>
            <shortName evidence="7">AT-C</shortName>
        </alternativeName>
    </domain>
</protein>
<keyword evidence="2 7" id="KW-0548">Nucleotidyltransferase</keyword>
<dbReference type="GO" id="GO:0008882">
    <property type="term" value="F:[glutamate-ammonia-ligase] adenylyltransferase activity"/>
    <property type="evidence" value="ECO:0007669"/>
    <property type="project" value="UniProtKB-UniRule"/>
</dbReference>
<dbReference type="EC" id="2.7.7.89" evidence="7"/>
<keyword evidence="6 7" id="KW-0511">Multifunctional enzyme</keyword>
<keyword evidence="11" id="KW-1185">Reference proteome</keyword>